<keyword evidence="2" id="KW-1185">Reference proteome</keyword>
<sequence>MKLSNCKLIRIRDNNNYNMDVDKFIKSVEVQYKIDFRSLPNWKLLIKRLHVMTTDCKRRIRDANIRKSQIIEKLFVEWNKPLTFDLTDSLTRTTTTWQKNLERKKRPMLLKSKPQLIPKLSTSPELSGERSETAHPNTEIVLSENILLDEYSNTMIAVPNIQIEQKKSEIPDTNLPIVICTNQHKLLSSIGSQYSALSHITLPNELNTTLPTEYKEWLTLKNTSVLKSSPDEIRITNRSLNKQTVQFMLTNCTTEYLLIRFMCLTDKCWFKMTQLKPIYPLKLYPGMSARYTFTFKLSQTDEDVINTYLFFKVCRNVLNEAPTEVLLIPIVSQFRKYTVTCTEIVRIPPAYAWQIKYGHPVGVLKIITTDDRFYTLHVVKRDVDLARDSSKSLLSLEPVAPNSESLEERIKDQEVVVLSKIWASSKGEYLDDDVQSIKTIDVITSILQEIVEMSLETFFFDSTYLTIKPHTEYKILVHFPKPEHVGFHQCSYDLEFCEPLTEKGLITQTIKVFAEVLPHPIQIYPHLLDMSNSPVNHGFYEDRIIITNSHKLFPVTIKFKLTTKMKRLFTITPMETVVLPKSNIRCRIMLCSRKAILMKCLDELVHFTIKIIIIGDKTVYNKVPPFFYEIIAPCAANFKKIYNDKYFRNIRRLDDSNIDDM</sequence>
<evidence type="ECO:0000313" key="1">
    <source>
        <dbReference type="EMBL" id="KAJ0174148.1"/>
    </source>
</evidence>
<proteinExistence type="predicted"/>
<gene>
    <name evidence="1" type="ORF">K1T71_010294</name>
</gene>
<dbReference type="EMBL" id="CM034404">
    <property type="protein sequence ID" value="KAJ0174148.1"/>
    <property type="molecule type" value="Genomic_DNA"/>
</dbReference>
<comment type="caution">
    <text evidence="1">The sequence shown here is derived from an EMBL/GenBank/DDBJ whole genome shotgun (WGS) entry which is preliminary data.</text>
</comment>
<dbReference type="Proteomes" id="UP000824533">
    <property type="component" value="Linkage Group LG18"/>
</dbReference>
<reference evidence="1 2" key="1">
    <citation type="journal article" date="2021" name="Front. Genet.">
        <title>Chromosome-Level Genome Assembly Reveals Significant Gene Expansion in the Toll and IMD Signaling Pathways of Dendrolimus kikuchii.</title>
        <authorList>
            <person name="Zhou J."/>
            <person name="Wu P."/>
            <person name="Xiong Z."/>
            <person name="Liu N."/>
            <person name="Zhao N."/>
            <person name="Ji M."/>
            <person name="Qiu Y."/>
            <person name="Yang B."/>
        </authorList>
    </citation>
    <scope>NUCLEOTIDE SEQUENCE [LARGE SCALE GENOMIC DNA]</scope>
    <source>
        <strain evidence="1">Ann1</strain>
    </source>
</reference>
<protein>
    <submittedName>
        <fullName evidence="1">Uncharacterized protein</fullName>
    </submittedName>
</protein>
<accession>A0ACC1CRG5</accession>
<organism evidence="1 2">
    <name type="scientific">Dendrolimus kikuchii</name>
    <dbReference type="NCBI Taxonomy" id="765133"/>
    <lineage>
        <taxon>Eukaryota</taxon>
        <taxon>Metazoa</taxon>
        <taxon>Ecdysozoa</taxon>
        <taxon>Arthropoda</taxon>
        <taxon>Hexapoda</taxon>
        <taxon>Insecta</taxon>
        <taxon>Pterygota</taxon>
        <taxon>Neoptera</taxon>
        <taxon>Endopterygota</taxon>
        <taxon>Lepidoptera</taxon>
        <taxon>Glossata</taxon>
        <taxon>Ditrysia</taxon>
        <taxon>Bombycoidea</taxon>
        <taxon>Lasiocampidae</taxon>
        <taxon>Dendrolimus</taxon>
    </lineage>
</organism>
<evidence type="ECO:0000313" key="2">
    <source>
        <dbReference type="Proteomes" id="UP000824533"/>
    </source>
</evidence>
<name>A0ACC1CRG5_9NEOP</name>